<keyword evidence="1" id="KW-0175">Coiled coil</keyword>
<dbReference type="Proteomes" id="UP000229972">
    <property type="component" value="Unassembled WGS sequence"/>
</dbReference>
<organism evidence="2 3">
    <name type="scientific">Candidatus Falkowbacteria bacterium CG10_big_fil_rev_8_21_14_0_10_37_18</name>
    <dbReference type="NCBI Taxonomy" id="1974562"/>
    <lineage>
        <taxon>Bacteria</taxon>
        <taxon>Candidatus Falkowiibacteriota</taxon>
    </lineage>
</organism>
<evidence type="ECO:0000313" key="2">
    <source>
        <dbReference type="EMBL" id="PIR95269.1"/>
    </source>
</evidence>
<feature type="coiled-coil region" evidence="1">
    <location>
        <begin position="23"/>
        <end position="81"/>
    </location>
</feature>
<reference evidence="3" key="1">
    <citation type="submission" date="2017-09" db="EMBL/GenBank/DDBJ databases">
        <title>Depth-based differentiation of microbial function through sediment-hosted aquifers and enrichment of novel symbionts in the deep terrestrial subsurface.</title>
        <authorList>
            <person name="Probst A.J."/>
            <person name="Ladd B."/>
            <person name="Jarett J.K."/>
            <person name="Geller-Mcgrath D.E."/>
            <person name="Sieber C.M.K."/>
            <person name="Emerson J.B."/>
            <person name="Anantharaman K."/>
            <person name="Thomas B.C."/>
            <person name="Malmstrom R."/>
            <person name="Stieglmeier M."/>
            <person name="Klingl A."/>
            <person name="Woyke T."/>
            <person name="Ryan C.M."/>
            <person name="Banfield J.F."/>
        </authorList>
    </citation>
    <scope>NUCLEOTIDE SEQUENCE [LARGE SCALE GENOMIC DNA]</scope>
</reference>
<comment type="caution">
    <text evidence="2">The sequence shown here is derived from an EMBL/GenBank/DDBJ whole genome shotgun (WGS) entry which is preliminary data.</text>
</comment>
<proteinExistence type="predicted"/>
<gene>
    <name evidence="2" type="ORF">COT93_03385</name>
</gene>
<sequence length="225" mass="25402">MLAVVFVLSVLFVGCVTVPKFGSRQADNQVKVLEREISLIQNEIFDLETEIKDSTISFQEKAVLNKKISAKQERLEALRENRNNIIYAYTTDDEVPTEISSHERDQRKNSFQVRRQEMVLSKVSDYINGVAISSDAVVSRNGYKVLLINDYYLTVSFVIKGLDGGDDISVTLSPRTKDSVYLLPGRYYASCLDGNRPLGSKELNVDGSRHSYKGELCFESVRVSR</sequence>
<name>A0A2H0VA73_9BACT</name>
<evidence type="ECO:0000256" key="1">
    <source>
        <dbReference type="SAM" id="Coils"/>
    </source>
</evidence>
<dbReference type="AlphaFoldDB" id="A0A2H0VA73"/>
<accession>A0A2H0VA73</accession>
<dbReference type="EMBL" id="PFAL01000031">
    <property type="protein sequence ID" value="PIR95269.1"/>
    <property type="molecule type" value="Genomic_DNA"/>
</dbReference>
<evidence type="ECO:0000313" key="3">
    <source>
        <dbReference type="Proteomes" id="UP000229972"/>
    </source>
</evidence>
<protein>
    <submittedName>
        <fullName evidence="2">Uncharacterized protein</fullName>
    </submittedName>
</protein>